<accession>A0ABS4IL89</accession>
<evidence type="ECO:0000313" key="1">
    <source>
        <dbReference type="EMBL" id="MBP1971732.1"/>
    </source>
</evidence>
<sequence>MDDDILQVIRALRDGFRKKKITNKISGRKLELHLGIEVNGRSSVGHEIDISIIECKQANDARNKGKGFNVTGFDIPLTIECKNYNKENLTKQIGREWLGVCFDTERGVNQNFHRIGMFVTSSNSSDVKTLLAAYNIFYFGNMTKSSEINNFTYTFNSLLQYFK</sequence>
<evidence type="ECO:0000313" key="2">
    <source>
        <dbReference type="Proteomes" id="UP001519345"/>
    </source>
</evidence>
<evidence type="ECO:0008006" key="3">
    <source>
        <dbReference type="Google" id="ProtNLM"/>
    </source>
</evidence>
<organism evidence="1 2">
    <name type="scientific">Virgibacillus natechei</name>
    <dbReference type="NCBI Taxonomy" id="1216297"/>
    <lineage>
        <taxon>Bacteria</taxon>
        <taxon>Bacillati</taxon>
        <taxon>Bacillota</taxon>
        <taxon>Bacilli</taxon>
        <taxon>Bacillales</taxon>
        <taxon>Bacillaceae</taxon>
        <taxon>Virgibacillus</taxon>
    </lineage>
</organism>
<comment type="caution">
    <text evidence="1">The sequence shown here is derived from an EMBL/GenBank/DDBJ whole genome shotgun (WGS) entry which is preliminary data.</text>
</comment>
<name>A0ABS4IL89_9BACI</name>
<dbReference type="Proteomes" id="UP001519345">
    <property type="component" value="Unassembled WGS sequence"/>
</dbReference>
<gene>
    <name evidence="1" type="ORF">J2Z83_003887</name>
</gene>
<protein>
    <recommendedName>
        <fullName evidence="3">Restriction endonuclease type IV Mrr domain-containing protein</fullName>
    </recommendedName>
</protein>
<dbReference type="RefSeq" id="WP_209464742.1">
    <property type="nucleotide sequence ID" value="NZ_CP110224.1"/>
</dbReference>
<proteinExistence type="predicted"/>
<keyword evidence="2" id="KW-1185">Reference proteome</keyword>
<reference evidence="1 2" key="1">
    <citation type="submission" date="2021-03" db="EMBL/GenBank/DDBJ databases">
        <title>Genomic Encyclopedia of Type Strains, Phase IV (KMG-IV): sequencing the most valuable type-strain genomes for metagenomic binning, comparative biology and taxonomic classification.</title>
        <authorList>
            <person name="Goeker M."/>
        </authorList>
    </citation>
    <scope>NUCLEOTIDE SEQUENCE [LARGE SCALE GENOMIC DNA]</scope>
    <source>
        <strain evidence="1 2">DSM 25609</strain>
    </source>
</reference>
<dbReference type="EMBL" id="JAGGKX010000033">
    <property type="protein sequence ID" value="MBP1971732.1"/>
    <property type="molecule type" value="Genomic_DNA"/>
</dbReference>